<dbReference type="RefSeq" id="WP_089241788.1">
    <property type="nucleotide sequence ID" value="NZ_FZOK01000013.1"/>
</dbReference>
<gene>
    <name evidence="1" type="ORF">SAMN06295967_11330</name>
</gene>
<name>A0A239FM61_9BACT</name>
<sequence>MDEATLIRLFKSFEKKMLHFHPIFSTVDLLIHYHIGWTCIDLRKIPAKVIIHIFTQNSSNPAGIDLYYELHDHLTSYLYFYSIDNVEFVYSTNPVPTDGISPVEQRIFRVIEKPLFPELRLHEDLNF</sequence>
<protein>
    <submittedName>
        <fullName evidence="1">Uncharacterized protein</fullName>
    </submittedName>
</protein>
<evidence type="ECO:0000313" key="1">
    <source>
        <dbReference type="EMBL" id="SNS57891.1"/>
    </source>
</evidence>
<dbReference type="EMBL" id="FZOK01000013">
    <property type="protein sequence ID" value="SNS57891.1"/>
    <property type="molecule type" value="Genomic_DNA"/>
</dbReference>
<organism evidence="1 2">
    <name type="scientific">Belliella buryatensis</name>
    <dbReference type="NCBI Taxonomy" id="1500549"/>
    <lineage>
        <taxon>Bacteria</taxon>
        <taxon>Pseudomonadati</taxon>
        <taxon>Bacteroidota</taxon>
        <taxon>Cytophagia</taxon>
        <taxon>Cytophagales</taxon>
        <taxon>Cyclobacteriaceae</taxon>
        <taxon>Belliella</taxon>
    </lineage>
</organism>
<dbReference type="Proteomes" id="UP000198480">
    <property type="component" value="Unassembled WGS sequence"/>
</dbReference>
<dbReference type="AlphaFoldDB" id="A0A239FM61"/>
<accession>A0A239FM61</accession>
<reference evidence="2" key="1">
    <citation type="submission" date="2017-06" db="EMBL/GenBank/DDBJ databases">
        <authorList>
            <person name="Varghese N."/>
            <person name="Submissions S."/>
        </authorList>
    </citation>
    <scope>NUCLEOTIDE SEQUENCE [LARGE SCALE GENOMIC DNA]</scope>
    <source>
        <strain evidence="2">5C</strain>
    </source>
</reference>
<evidence type="ECO:0000313" key="2">
    <source>
        <dbReference type="Proteomes" id="UP000198480"/>
    </source>
</evidence>
<proteinExistence type="predicted"/>
<keyword evidence="2" id="KW-1185">Reference proteome</keyword>